<gene>
    <name evidence="3" type="primary">ureF</name>
    <name evidence="4" type="ORF">ON006_13690</name>
</gene>
<evidence type="ECO:0000256" key="2">
    <source>
        <dbReference type="ARBA" id="ARBA00023186"/>
    </source>
</evidence>
<keyword evidence="1 3" id="KW-0996">Nickel insertion</keyword>
<proteinExistence type="inferred from homology"/>
<dbReference type="InterPro" id="IPR038277">
    <property type="entry name" value="UreF_sf"/>
</dbReference>
<dbReference type="Gene3D" id="1.10.4190.10">
    <property type="entry name" value="Urease accessory protein UreF"/>
    <property type="match status" value="1"/>
</dbReference>
<dbReference type="KEGG" id="dpf:ON006_13690"/>
<dbReference type="InterPro" id="IPR002639">
    <property type="entry name" value="UreF"/>
</dbReference>
<dbReference type="RefSeq" id="WP_244820356.1">
    <property type="nucleotide sequence ID" value="NZ_CP112998.1"/>
</dbReference>
<dbReference type="EMBL" id="CP112998">
    <property type="protein sequence ID" value="WAC14989.1"/>
    <property type="molecule type" value="Genomic_DNA"/>
</dbReference>
<dbReference type="Proteomes" id="UP001164653">
    <property type="component" value="Chromosome"/>
</dbReference>
<dbReference type="PIRSF" id="PIRSF009467">
    <property type="entry name" value="Ureas_acces_UreF"/>
    <property type="match status" value="1"/>
</dbReference>
<dbReference type="PANTHER" id="PTHR33620:SF1">
    <property type="entry name" value="UREASE ACCESSORY PROTEIN F"/>
    <property type="match status" value="1"/>
</dbReference>
<dbReference type="AlphaFoldDB" id="A0A9E8NDY8"/>
<accession>A0A9E8NDY8</accession>
<comment type="similarity">
    <text evidence="3">Belongs to the UreF family.</text>
</comment>
<dbReference type="GO" id="GO:0016151">
    <property type="term" value="F:nickel cation binding"/>
    <property type="evidence" value="ECO:0007669"/>
    <property type="project" value="UniProtKB-UniRule"/>
</dbReference>
<sequence>MSTQLLNLLQLSDPMLPIGGYAHSSGLETYVQAGLVKDPATAREFVMQMLSKNLKYGDAAFASLAYEVAAKHDREELLRLDDECTALKMPREIREASHKLGNRLMKVFQPLLKMEITEVYQAHIKEGKAFGHYAITYGLFAFGLGIGKKEMLTGFFYNACAGFVTNIVKMVPLGQQDGQELLFSLLPVLDQLAEDCMQPDGDLVGLCCPGFDIRSIQHESLYSRLYMS</sequence>
<name>A0A9E8NDY8_9BACT</name>
<reference evidence="4" key="1">
    <citation type="submission" date="2022-11" db="EMBL/GenBank/DDBJ databases">
        <title>Dyadobacter pollutisoli sp. nov., isolated from plastic dumped soil.</title>
        <authorList>
            <person name="Kim J.M."/>
            <person name="Kim K.R."/>
            <person name="Lee J.K."/>
            <person name="Hao L."/>
            <person name="Jeon C.O."/>
        </authorList>
    </citation>
    <scope>NUCLEOTIDE SEQUENCE</scope>
    <source>
        <strain evidence="4">U1</strain>
    </source>
</reference>
<protein>
    <recommendedName>
        <fullName evidence="3">Urease accessory protein UreF</fullName>
    </recommendedName>
</protein>
<dbReference type="PANTHER" id="PTHR33620">
    <property type="entry name" value="UREASE ACCESSORY PROTEIN F"/>
    <property type="match status" value="1"/>
</dbReference>
<comment type="function">
    <text evidence="3">Required for maturation of urease via the functional incorporation of the urease nickel metallocenter.</text>
</comment>
<evidence type="ECO:0000256" key="3">
    <source>
        <dbReference type="HAMAP-Rule" id="MF_01385"/>
    </source>
</evidence>
<comment type="subcellular location">
    <subcellularLocation>
        <location evidence="3">Cytoplasm</location>
    </subcellularLocation>
</comment>
<evidence type="ECO:0000256" key="1">
    <source>
        <dbReference type="ARBA" id="ARBA00022988"/>
    </source>
</evidence>
<keyword evidence="3" id="KW-0963">Cytoplasm</keyword>
<keyword evidence="2 3" id="KW-0143">Chaperone</keyword>
<dbReference type="Pfam" id="PF01730">
    <property type="entry name" value="UreF"/>
    <property type="match status" value="1"/>
</dbReference>
<organism evidence="4 5">
    <name type="scientific">Dyadobacter pollutisoli</name>
    <dbReference type="NCBI Taxonomy" id="2910158"/>
    <lineage>
        <taxon>Bacteria</taxon>
        <taxon>Pseudomonadati</taxon>
        <taxon>Bacteroidota</taxon>
        <taxon>Cytophagia</taxon>
        <taxon>Cytophagales</taxon>
        <taxon>Spirosomataceae</taxon>
        <taxon>Dyadobacter</taxon>
    </lineage>
</organism>
<evidence type="ECO:0000313" key="5">
    <source>
        <dbReference type="Proteomes" id="UP001164653"/>
    </source>
</evidence>
<keyword evidence="5" id="KW-1185">Reference proteome</keyword>
<dbReference type="HAMAP" id="MF_01385">
    <property type="entry name" value="UreF"/>
    <property type="match status" value="1"/>
</dbReference>
<dbReference type="GO" id="GO:0005737">
    <property type="term" value="C:cytoplasm"/>
    <property type="evidence" value="ECO:0007669"/>
    <property type="project" value="UniProtKB-SubCell"/>
</dbReference>
<comment type="subunit">
    <text evidence="3">UreD, UreF and UreG form a complex that acts as a GTP-hydrolysis-dependent molecular chaperone, activating the urease apoprotein by helping to assemble the nickel containing metallocenter of UreC. The UreE protein probably delivers the nickel.</text>
</comment>
<evidence type="ECO:0000313" key="4">
    <source>
        <dbReference type="EMBL" id="WAC14989.1"/>
    </source>
</evidence>